<name>A0A2L0XCE4_9BURK</name>
<accession>A0A2L0XCE4</accession>
<protein>
    <submittedName>
        <fullName evidence="1">Uncharacterized protein</fullName>
    </submittedName>
</protein>
<sequence length="120" mass="13307">MSNQTRNGALHLNWALLSLDGLMPGKWEPNVPVTGTAISPGMPMCDIRYSRQPQKVTFRFSEQRGRTPAKSCHRTISGSFRCIGATGDCPRHKGQIRLRRSDFCHAVKSPVTTTNKGNQP</sequence>
<gene>
    <name evidence="1" type="ORF">DDF84_023630</name>
</gene>
<dbReference type="Proteomes" id="UP000253772">
    <property type="component" value="Chromosome c2"/>
</dbReference>
<reference evidence="1 2" key="1">
    <citation type="submission" date="2019-03" db="EMBL/GenBank/DDBJ databases">
        <title>Comparative insights into the high quality Complete genome sequence of highly metal resistant Cupriavidus metallidurans strain BS1 isolated from a gold-copper mine.</title>
        <authorList>
            <person name="Mazhar H.S."/>
            <person name="Rensing C."/>
        </authorList>
    </citation>
    <scope>NUCLEOTIDE SEQUENCE [LARGE SCALE GENOMIC DNA]</scope>
    <source>
        <strain evidence="1 2">BS1</strain>
    </source>
</reference>
<evidence type="ECO:0000313" key="2">
    <source>
        <dbReference type="Proteomes" id="UP000253772"/>
    </source>
</evidence>
<evidence type="ECO:0000313" key="1">
    <source>
        <dbReference type="EMBL" id="QBP14144.1"/>
    </source>
</evidence>
<dbReference type="EMBL" id="CP037901">
    <property type="protein sequence ID" value="QBP14144.1"/>
    <property type="molecule type" value="Genomic_DNA"/>
</dbReference>
<proteinExistence type="predicted"/>
<dbReference type="AlphaFoldDB" id="A0A2L0XCE4"/>
<dbReference type="OrthoDB" id="8971049at2"/>
<organism evidence="1 2">
    <name type="scientific">Cupriavidus metallidurans</name>
    <dbReference type="NCBI Taxonomy" id="119219"/>
    <lineage>
        <taxon>Bacteria</taxon>
        <taxon>Pseudomonadati</taxon>
        <taxon>Pseudomonadota</taxon>
        <taxon>Betaproteobacteria</taxon>
        <taxon>Burkholderiales</taxon>
        <taxon>Burkholderiaceae</taxon>
        <taxon>Cupriavidus</taxon>
    </lineage>
</organism>